<feature type="domain" description="DUF6850" evidence="2">
    <location>
        <begin position="52"/>
        <end position="515"/>
    </location>
</feature>
<evidence type="ECO:0000259" key="2">
    <source>
        <dbReference type="Pfam" id="PF21012"/>
    </source>
</evidence>
<organism evidence="3 4">
    <name type="scientific">Candidatus Merdimorpha stercoravium</name>
    <dbReference type="NCBI Taxonomy" id="2840863"/>
    <lineage>
        <taxon>Bacteria</taxon>
        <taxon>Pseudomonadati</taxon>
        <taxon>Bacteroidota</taxon>
        <taxon>Flavobacteriia</taxon>
        <taxon>Flavobacteriales</taxon>
        <taxon>Candidatus Merdimorpha</taxon>
    </lineage>
</organism>
<feature type="chain" id="PRO_5039615476" description="DUF6850 domain-containing protein" evidence="1">
    <location>
        <begin position="26"/>
        <end position="516"/>
    </location>
</feature>
<feature type="signal peptide" evidence="1">
    <location>
        <begin position="1"/>
        <end position="25"/>
    </location>
</feature>
<proteinExistence type="predicted"/>
<accession>A0A9D1KSK9</accession>
<dbReference type="InterPro" id="IPR049236">
    <property type="entry name" value="DUF6850"/>
</dbReference>
<evidence type="ECO:0000313" key="4">
    <source>
        <dbReference type="Proteomes" id="UP000824161"/>
    </source>
</evidence>
<sequence length="516" mass="58604">MSAIRPIAFLLGTLAANFYSPTGQAQTFPRAGEVLRDSLGARVWQVGYRMTPTGYATLERSRETQLSMRYAYWDSEGLNAPFEGEGGERFRIEASGYGVQQDKGIYCAAASFSTGTLRRSTWNDVCDVWMLYPYTVADATGGDYLDEEYFLSGGYARYFGRHVLGLRVEYTGRIAFRGADPRPKNTVSDLSFNPGWSLRLGRGHTLGLFAKYRYYKQHVGISVEEPGRSYTFYRMRGVGLFDRMFSKGDTSFGRYYFSDEATAGVLWEKSGRNAFEAVLYFRYRSVRTEESDNRIPFLTRRPEIGLHAGYRRTMGASALTATLQGTYGRQQGWERTYQRVTADEQTQVQVWRFLSQTLRDEITSAHARLRVEYLQGLSPQLSLWYAACGEYRYDREQFTSPVYHMQVSFLRLGAETGLRREGTKGNRLELRMAAWHKTGTGSSIACAEAENEIGVREMLLPLYEYLTRDYTLAEAGAAYTFVRRGFELKIHGEGGYAFGDGGSRRWGIRVGISVFL</sequence>
<keyword evidence="1" id="KW-0732">Signal</keyword>
<reference evidence="3" key="1">
    <citation type="submission" date="2020-10" db="EMBL/GenBank/DDBJ databases">
        <authorList>
            <person name="Gilroy R."/>
        </authorList>
    </citation>
    <scope>NUCLEOTIDE SEQUENCE</scope>
    <source>
        <strain evidence="3">1383</strain>
    </source>
</reference>
<dbReference type="Pfam" id="PF21012">
    <property type="entry name" value="DUF6850"/>
    <property type="match status" value="1"/>
</dbReference>
<dbReference type="AlphaFoldDB" id="A0A9D1KSK9"/>
<evidence type="ECO:0000313" key="3">
    <source>
        <dbReference type="EMBL" id="HIT97881.1"/>
    </source>
</evidence>
<reference evidence="3" key="2">
    <citation type="journal article" date="2021" name="PeerJ">
        <title>Extensive microbial diversity within the chicken gut microbiome revealed by metagenomics and culture.</title>
        <authorList>
            <person name="Gilroy R."/>
            <person name="Ravi A."/>
            <person name="Getino M."/>
            <person name="Pursley I."/>
            <person name="Horton D.L."/>
            <person name="Alikhan N.F."/>
            <person name="Baker D."/>
            <person name="Gharbi K."/>
            <person name="Hall N."/>
            <person name="Watson M."/>
            <person name="Adriaenssens E.M."/>
            <person name="Foster-Nyarko E."/>
            <person name="Jarju S."/>
            <person name="Secka A."/>
            <person name="Antonio M."/>
            <person name="Oren A."/>
            <person name="Chaudhuri R.R."/>
            <person name="La Ragione R."/>
            <person name="Hildebrand F."/>
            <person name="Pallen M.J."/>
        </authorList>
    </citation>
    <scope>NUCLEOTIDE SEQUENCE</scope>
    <source>
        <strain evidence="3">1383</strain>
    </source>
</reference>
<dbReference type="Proteomes" id="UP000824161">
    <property type="component" value="Unassembled WGS sequence"/>
</dbReference>
<protein>
    <recommendedName>
        <fullName evidence="2">DUF6850 domain-containing protein</fullName>
    </recommendedName>
</protein>
<dbReference type="EMBL" id="DVLY01000081">
    <property type="protein sequence ID" value="HIT97881.1"/>
    <property type="molecule type" value="Genomic_DNA"/>
</dbReference>
<gene>
    <name evidence="3" type="ORF">IAC44_03485</name>
</gene>
<evidence type="ECO:0000256" key="1">
    <source>
        <dbReference type="SAM" id="SignalP"/>
    </source>
</evidence>
<comment type="caution">
    <text evidence="3">The sequence shown here is derived from an EMBL/GenBank/DDBJ whole genome shotgun (WGS) entry which is preliminary data.</text>
</comment>
<name>A0A9D1KSK9_9FLAO</name>